<proteinExistence type="predicted"/>
<name>A0A2U1MJ58_ARTAN</name>
<comment type="caution">
    <text evidence="1">The sequence shown here is derived from an EMBL/GenBank/DDBJ whole genome shotgun (WGS) entry which is preliminary data.</text>
</comment>
<evidence type="ECO:0000313" key="1">
    <source>
        <dbReference type="EMBL" id="PWA61305.1"/>
    </source>
</evidence>
<gene>
    <name evidence="1" type="ORF">CTI12_AA223110</name>
</gene>
<dbReference type="AlphaFoldDB" id="A0A2U1MJ58"/>
<organism evidence="1 2">
    <name type="scientific">Artemisia annua</name>
    <name type="common">Sweet wormwood</name>
    <dbReference type="NCBI Taxonomy" id="35608"/>
    <lineage>
        <taxon>Eukaryota</taxon>
        <taxon>Viridiplantae</taxon>
        <taxon>Streptophyta</taxon>
        <taxon>Embryophyta</taxon>
        <taxon>Tracheophyta</taxon>
        <taxon>Spermatophyta</taxon>
        <taxon>Magnoliopsida</taxon>
        <taxon>eudicotyledons</taxon>
        <taxon>Gunneridae</taxon>
        <taxon>Pentapetalae</taxon>
        <taxon>asterids</taxon>
        <taxon>campanulids</taxon>
        <taxon>Asterales</taxon>
        <taxon>Asteraceae</taxon>
        <taxon>Asteroideae</taxon>
        <taxon>Anthemideae</taxon>
        <taxon>Artemisiinae</taxon>
        <taxon>Artemisia</taxon>
    </lineage>
</organism>
<sequence>MKLPARTPRQFGASKRSRSQFISPTGEFFKKAQNGPANGAFTPSGSQFISPAGEYFEKAQNGRATGAFNHSLLKGKINGREWLSNMRATGISRSNMNFTPGTYTDYSLFNQNPLPYAPSRTNATYPYMNATDLENSWGKPNGSFTNKVAHNTLKFWYISFNESEQLLTSEVLVFLELHGLGPGFDQTCSTQV</sequence>
<evidence type="ECO:0000313" key="2">
    <source>
        <dbReference type="Proteomes" id="UP000245207"/>
    </source>
</evidence>
<dbReference type="EMBL" id="PKPP01005134">
    <property type="protein sequence ID" value="PWA61305.1"/>
    <property type="molecule type" value="Genomic_DNA"/>
</dbReference>
<protein>
    <submittedName>
        <fullName evidence="1">Actin-binding FH2</fullName>
    </submittedName>
</protein>
<reference evidence="1 2" key="1">
    <citation type="journal article" date="2018" name="Mol. Plant">
        <title>The genome of Artemisia annua provides insight into the evolution of Asteraceae family and artemisinin biosynthesis.</title>
        <authorList>
            <person name="Shen Q."/>
            <person name="Zhang L."/>
            <person name="Liao Z."/>
            <person name="Wang S."/>
            <person name="Yan T."/>
            <person name="Shi P."/>
            <person name="Liu M."/>
            <person name="Fu X."/>
            <person name="Pan Q."/>
            <person name="Wang Y."/>
            <person name="Lv Z."/>
            <person name="Lu X."/>
            <person name="Zhang F."/>
            <person name="Jiang W."/>
            <person name="Ma Y."/>
            <person name="Chen M."/>
            <person name="Hao X."/>
            <person name="Li L."/>
            <person name="Tang Y."/>
            <person name="Lv G."/>
            <person name="Zhou Y."/>
            <person name="Sun X."/>
            <person name="Brodelius P.E."/>
            <person name="Rose J.K.C."/>
            <person name="Tang K."/>
        </authorList>
    </citation>
    <scope>NUCLEOTIDE SEQUENCE [LARGE SCALE GENOMIC DNA]</scope>
    <source>
        <strain evidence="2">cv. Huhao1</strain>
        <tissue evidence="1">Leaf</tissue>
    </source>
</reference>
<dbReference type="Proteomes" id="UP000245207">
    <property type="component" value="Unassembled WGS sequence"/>
</dbReference>
<keyword evidence="2" id="KW-1185">Reference proteome</keyword>
<accession>A0A2U1MJ58</accession>